<proteinExistence type="predicted"/>
<gene>
    <name evidence="1" type="ORF">H480_37270</name>
</gene>
<dbReference type="AlphaFoldDB" id="R1HYQ6"/>
<reference evidence="1 2" key="1">
    <citation type="submission" date="2013-02" db="EMBL/GenBank/DDBJ databases">
        <title>Draft genome sequence of Amycolatopsis vancoresmycina strain DSM 44592T.</title>
        <authorList>
            <person name="Kumar S."/>
            <person name="Kaur N."/>
            <person name="Kaur C."/>
            <person name="Raghava G.P.S."/>
            <person name="Mayilraj S."/>
        </authorList>
    </citation>
    <scope>NUCLEOTIDE SEQUENCE [LARGE SCALE GENOMIC DNA]</scope>
    <source>
        <strain evidence="1 2">DSM 44592</strain>
    </source>
</reference>
<evidence type="ECO:0008006" key="3">
    <source>
        <dbReference type="Google" id="ProtNLM"/>
    </source>
</evidence>
<protein>
    <recommendedName>
        <fullName evidence="3">DUF3558 domain-containing protein</fullName>
    </recommendedName>
</protein>
<organism evidence="1 2">
    <name type="scientific">Amycolatopsis vancoresmycina DSM 44592</name>
    <dbReference type="NCBI Taxonomy" id="1292037"/>
    <lineage>
        <taxon>Bacteria</taxon>
        <taxon>Bacillati</taxon>
        <taxon>Actinomycetota</taxon>
        <taxon>Actinomycetes</taxon>
        <taxon>Pseudonocardiales</taxon>
        <taxon>Pseudonocardiaceae</taxon>
        <taxon>Amycolatopsis</taxon>
    </lineage>
</organism>
<comment type="caution">
    <text evidence="1">The sequence shown here is derived from an EMBL/GenBank/DDBJ whole genome shotgun (WGS) entry which is preliminary data.</text>
</comment>
<dbReference type="Proteomes" id="UP000014139">
    <property type="component" value="Unassembled WGS sequence"/>
</dbReference>
<accession>R1HYQ6</accession>
<name>R1HYQ6_9PSEU</name>
<sequence length="126" mass="12790">MNPCTVIDQVMAGEGFPAATPGTVDSARSCASNKPGDANVGVALQDNAGYDQNIPDPSKASTGHVGKRNAIIEREGIGAVGQCTISIEVKPNSRALVSVSGNGTTQEACDRVTAIAIKVEKLLPAG</sequence>
<evidence type="ECO:0000313" key="2">
    <source>
        <dbReference type="Proteomes" id="UP000014139"/>
    </source>
</evidence>
<evidence type="ECO:0000313" key="1">
    <source>
        <dbReference type="EMBL" id="EOD63394.1"/>
    </source>
</evidence>
<keyword evidence="2" id="KW-1185">Reference proteome</keyword>
<dbReference type="EMBL" id="AOUO01000628">
    <property type="protein sequence ID" value="EOD63394.1"/>
    <property type="molecule type" value="Genomic_DNA"/>
</dbReference>
<dbReference type="PATRIC" id="fig|1292037.4.peg.7001"/>